<comment type="caution">
    <text evidence="2">The sequence shown here is derived from an EMBL/GenBank/DDBJ whole genome shotgun (WGS) entry which is preliminary data.</text>
</comment>
<dbReference type="SUPFAM" id="SSF55729">
    <property type="entry name" value="Acyl-CoA N-acyltransferases (Nat)"/>
    <property type="match status" value="1"/>
</dbReference>
<name>A0ABU5ZV77_9FLAO</name>
<dbReference type="EMBL" id="JAYKLX010000003">
    <property type="protein sequence ID" value="MEB3345241.1"/>
    <property type="molecule type" value="Genomic_DNA"/>
</dbReference>
<reference evidence="2 3" key="1">
    <citation type="journal article" date="2013" name="Int. J. Syst. Evol. Microbiol.">
        <title>Aquimarina gracilis sp. nov., isolated from the gut microflora of a mussel, Mytilus coruscus, and emended description of Aquimarina spongiae.</title>
        <authorList>
            <person name="Park S.C."/>
            <person name="Choe H.N."/>
            <person name="Baik K.S."/>
            <person name="Seong C.N."/>
        </authorList>
    </citation>
    <scope>NUCLEOTIDE SEQUENCE [LARGE SCALE GENOMIC DNA]</scope>
    <source>
        <strain evidence="2 3">PSC32</strain>
    </source>
</reference>
<proteinExistence type="predicted"/>
<evidence type="ECO:0000313" key="2">
    <source>
        <dbReference type="EMBL" id="MEB3345241.1"/>
    </source>
</evidence>
<dbReference type="RefSeq" id="WP_324179272.1">
    <property type="nucleotide sequence ID" value="NZ_BAABAW010000008.1"/>
</dbReference>
<dbReference type="CDD" id="cd04301">
    <property type="entry name" value="NAT_SF"/>
    <property type="match status" value="1"/>
</dbReference>
<dbReference type="Gene3D" id="3.40.630.30">
    <property type="match status" value="1"/>
</dbReference>
<dbReference type="PROSITE" id="PS51186">
    <property type="entry name" value="GNAT"/>
    <property type="match status" value="1"/>
</dbReference>
<feature type="domain" description="N-acetyltransferase" evidence="1">
    <location>
        <begin position="1"/>
        <end position="170"/>
    </location>
</feature>
<evidence type="ECO:0000313" key="3">
    <source>
        <dbReference type="Proteomes" id="UP001327027"/>
    </source>
</evidence>
<organism evidence="2 3">
    <name type="scientific">Aquimarina gracilis</name>
    <dbReference type="NCBI Taxonomy" id="874422"/>
    <lineage>
        <taxon>Bacteria</taxon>
        <taxon>Pseudomonadati</taxon>
        <taxon>Bacteroidota</taxon>
        <taxon>Flavobacteriia</taxon>
        <taxon>Flavobacteriales</taxon>
        <taxon>Flavobacteriaceae</taxon>
        <taxon>Aquimarina</taxon>
    </lineage>
</organism>
<sequence length="170" mass="19943">MNIQNCELADIPAILRLYQAARDLQIERKMVVWPHFDDSFVQKEIEEGRQWKLVKDNEIACNWAIAYNDQEIWGDQDQNDGVYIHRICTNPNFRGNGYIHDIVVWAKEHAEQKGKTYIRLDTLGNNQKLIKHYTSAGFDFLGVFNLSDTASLPKHYQDEPDCLLFELKLW</sequence>
<dbReference type="Proteomes" id="UP001327027">
    <property type="component" value="Unassembled WGS sequence"/>
</dbReference>
<dbReference type="InterPro" id="IPR016181">
    <property type="entry name" value="Acyl_CoA_acyltransferase"/>
</dbReference>
<protein>
    <submittedName>
        <fullName evidence="2">GNAT family N-acetyltransferase</fullName>
    </submittedName>
</protein>
<gene>
    <name evidence="2" type="ORF">U6A24_07215</name>
</gene>
<dbReference type="Pfam" id="PF00583">
    <property type="entry name" value="Acetyltransf_1"/>
    <property type="match status" value="1"/>
</dbReference>
<keyword evidence="3" id="KW-1185">Reference proteome</keyword>
<dbReference type="InterPro" id="IPR000182">
    <property type="entry name" value="GNAT_dom"/>
</dbReference>
<accession>A0ABU5ZV77</accession>
<evidence type="ECO:0000259" key="1">
    <source>
        <dbReference type="PROSITE" id="PS51186"/>
    </source>
</evidence>